<dbReference type="InterPro" id="IPR012908">
    <property type="entry name" value="PGAP1-ab_dom-like"/>
</dbReference>
<dbReference type="GO" id="GO:0016788">
    <property type="term" value="F:hydrolase activity, acting on ester bonds"/>
    <property type="evidence" value="ECO:0007669"/>
    <property type="project" value="InterPro"/>
</dbReference>
<dbReference type="SUPFAM" id="SSF53474">
    <property type="entry name" value="alpha/beta-Hydrolases"/>
    <property type="match status" value="1"/>
</dbReference>
<dbReference type="Pfam" id="PF07819">
    <property type="entry name" value="PGAP1"/>
    <property type="match status" value="1"/>
</dbReference>
<gene>
    <name evidence="2" type="ORF">GS4_05_01440</name>
</gene>
<dbReference type="Gene3D" id="3.40.50.1820">
    <property type="entry name" value="alpha/beta hydrolase"/>
    <property type="match status" value="1"/>
</dbReference>
<name>M0QEC1_9ACTN</name>
<keyword evidence="3" id="KW-1185">Reference proteome</keyword>
<evidence type="ECO:0000313" key="2">
    <source>
        <dbReference type="EMBL" id="GAC66933.1"/>
    </source>
</evidence>
<dbReference type="InterPro" id="IPR029058">
    <property type="entry name" value="AB_hydrolase_fold"/>
</dbReference>
<proteinExistence type="predicted"/>
<reference evidence="2 3" key="1">
    <citation type="submission" date="2013-01" db="EMBL/GenBank/DDBJ databases">
        <title>Whole genome shotgun sequence of Gordonia soli NBRC 108243.</title>
        <authorList>
            <person name="Isaki-Nakamura S."/>
            <person name="Hosoyama A."/>
            <person name="Tsuchikane K."/>
            <person name="Ando Y."/>
            <person name="Baba S."/>
            <person name="Ohji S."/>
            <person name="Hamada M."/>
            <person name="Tamura T."/>
            <person name="Yamazoe A."/>
            <person name="Yamazaki S."/>
            <person name="Fujita N."/>
        </authorList>
    </citation>
    <scope>NUCLEOTIDE SEQUENCE [LARGE SCALE GENOMIC DNA]</scope>
    <source>
        <strain evidence="2 3">NBRC 108243</strain>
    </source>
</reference>
<evidence type="ECO:0000259" key="1">
    <source>
        <dbReference type="Pfam" id="PF07819"/>
    </source>
</evidence>
<sequence length="403" mass="42633">MTRLALDELGAATAGIGAMHRSVANSVFGALGAVFGRQMTSPRMVHDAVSESTYLSVAALLDIARSVSDQLPASRATAPSRTTRGATVLGILNGLIGDALTESESSLAADMSVRAKGGPVAITTRSLARAFPDAGDHLVVFLHGLMETEHAWSLGGNPTYGERLRADIGASPVYIRYNTGLHISENGRQLADLLNGLTLLWPTPVARVTLVGHSMGGLVIRAACHAGTQRGDAWTGLVTETACLGTPHLGAPLARGVHAASTILDTSPVTRPISTLLRRRSAGVRDLFHGSLTSDDQGFLDRDRWQRPPVTDLPLLAGARHLYVTASLSKDPDHPLGRFIGDGLVLTPSGRGSNSRRHVGFRLDDGVHIGGAHHFTLLNDDNLYGWLRSNIAPRRALPPGRSA</sequence>
<protein>
    <recommendedName>
        <fullName evidence="1">GPI inositol-deacylase PGAP1-like alpha/beta domain-containing protein</fullName>
    </recommendedName>
</protein>
<dbReference type="EMBL" id="BANX01000005">
    <property type="protein sequence ID" value="GAC66933.1"/>
    <property type="molecule type" value="Genomic_DNA"/>
</dbReference>
<dbReference type="eggNOG" id="COG1075">
    <property type="taxonomic scope" value="Bacteria"/>
</dbReference>
<comment type="caution">
    <text evidence="2">The sequence shown here is derived from an EMBL/GenBank/DDBJ whole genome shotgun (WGS) entry which is preliminary data.</text>
</comment>
<organism evidence="2 3">
    <name type="scientific">Gordonia soli NBRC 108243</name>
    <dbReference type="NCBI Taxonomy" id="1223545"/>
    <lineage>
        <taxon>Bacteria</taxon>
        <taxon>Bacillati</taxon>
        <taxon>Actinomycetota</taxon>
        <taxon>Actinomycetes</taxon>
        <taxon>Mycobacteriales</taxon>
        <taxon>Gordoniaceae</taxon>
        <taxon>Gordonia</taxon>
    </lineage>
</organism>
<accession>M0QEC1</accession>
<dbReference type="Proteomes" id="UP000011666">
    <property type="component" value="Unassembled WGS sequence"/>
</dbReference>
<dbReference type="STRING" id="1223545.GS4_05_01440"/>
<feature type="domain" description="GPI inositol-deacylase PGAP1-like alpha/beta" evidence="1">
    <location>
        <begin position="203"/>
        <end position="254"/>
    </location>
</feature>
<dbReference type="AlphaFoldDB" id="M0QEC1"/>
<evidence type="ECO:0000313" key="3">
    <source>
        <dbReference type="Proteomes" id="UP000011666"/>
    </source>
</evidence>